<protein>
    <submittedName>
        <fullName evidence="1">Uncharacterized protein</fullName>
    </submittedName>
</protein>
<keyword evidence="2" id="KW-1185">Reference proteome</keyword>
<dbReference type="EMBL" id="LGRX02001771">
    <property type="protein sequence ID" value="KAK3285570.1"/>
    <property type="molecule type" value="Genomic_DNA"/>
</dbReference>
<accession>A0AAE0GWN4</accession>
<dbReference type="Proteomes" id="UP001190700">
    <property type="component" value="Unassembled WGS sequence"/>
</dbReference>
<evidence type="ECO:0000313" key="1">
    <source>
        <dbReference type="EMBL" id="KAK3285570.1"/>
    </source>
</evidence>
<evidence type="ECO:0000313" key="2">
    <source>
        <dbReference type="Proteomes" id="UP001190700"/>
    </source>
</evidence>
<comment type="caution">
    <text evidence="1">The sequence shown here is derived from an EMBL/GenBank/DDBJ whole genome shotgun (WGS) entry which is preliminary data.</text>
</comment>
<sequence>MVLVCLINICILPPRRYYPPETPKVFYHDLLRSNDIVENMELEEADDDAQSRIQSHPMLERVKKAVKTLPKVELGIRKSRLDAKAWTSYVFQTPNPTFSETCRPPEDYDIRQVYFDLDEKKYVFSRMYRCTNCEFKINLPAEKNPKGSKVSTFAAHHPGVLTQLPDFMKYELRFMSSRKSGLHDIIVKMFHRNTVNGQSEQDFGKYPI</sequence>
<proteinExistence type="predicted"/>
<reference evidence="1 2" key="1">
    <citation type="journal article" date="2015" name="Genome Biol. Evol.">
        <title>Comparative Genomics of a Bacterivorous Green Alga Reveals Evolutionary Causalities and Consequences of Phago-Mixotrophic Mode of Nutrition.</title>
        <authorList>
            <person name="Burns J.A."/>
            <person name="Paasch A."/>
            <person name="Narechania A."/>
            <person name="Kim E."/>
        </authorList>
    </citation>
    <scope>NUCLEOTIDE SEQUENCE [LARGE SCALE GENOMIC DNA]</scope>
    <source>
        <strain evidence="1 2">PLY_AMNH</strain>
    </source>
</reference>
<dbReference type="AlphaFoldDB" id="A0AAE0GWN4"/>
<gene>
    <name evidence="1" type="ORF">CYMTET_6832</name>
</gene>
<name>A0AAE0GWN4_9CHLO</name>
<organism evidence="1 2">
    <name type="scientific">Cymbomonas tetramitiformis</name>
    <dbReference type="NCBI Taxonomy" id="36881"/>
    <lineage>
        <taxon>Eukaryota</taxon>
        <taxon>Viridiplantae</taxon>
        <taxon>Chlorophyta</taxon>
        <taxon>Pyramimonadophyceae</taxon>
        <taxon>Pyramimonadales</taxon>
        <taxon>Pyramimonadaceae</taxon>
        <taxon>Cymbomonas</taxon>
    </lineage>
</organism>